<organism evidence="3 4">
    <name type="scientific">Cephalotrichum gorgonifer</name>
    <dbReference type="NCBI Taxonomy" id="2041049"/>
    <lineage>
        <taxon>Eukaryota</taxon>
        <taxon>Fungi</taxon>
        <taxon>Dikarya</taxon>
        <taxon>Ascomycota</taxon>
        <taxon>Pezizomycotina</taxon>
        <taxon>Sordariomycetes</taxon>
        <taxon>Hypocreomycetidae</taxon>
        <taxon>Microascales</taxon>
        <taxon>Microascaceae</taxon>
        <taxon>Cephalotrichum</taxon>
    </lineage>
</organism>
<proteinExistence type="predicted"/>
<sequence length="328" mass="33755">MGLAASLSLLAGFALHASAHTGAHGPPAGLASPDEVCPAGITTVIVRPADVVIKQVIEVDVHCPENTVLPIHDDVTITVANAPTSIVTKVTCIHTAHTTLTETVAPTKTVDPPSKKCSSSGAAPPATRSGDPPAKPTVGSTTSQHHSAETTGRPATSVDPSPSRSIAVPTTSASVASEPPTRPTPTPVPTFEPPTLEICPPIPEACAALRGLRGPQFAAAAPACYATLGDNLADLLLDNLFLDLIFPSLTPGDDAVDYLEEYFEESCLSELPESCTDLEDLEDDDLADALAMCEFQLGPWTTGDAGDCFEGATDGAVVTQCLEDAIFG</sequence>
<dbReference type="Proteomes" id="UP001187682">
    <property type="component" value="Unassembled WGS sequence"/>
</dbReference>
<feature type="signal peptide" evidence="2">
    <location>
        <begin position="1"/>
        <end position="19"/>
    </location>
</feature>
<keyword evidence="4" id="KW-1185">Reference proteome</keyword>
<gene>
    <name evidence="3" type="ORF">DNG_04976</name>
</gene>
<dbReference type="AlphaFoldDB" id="A0AAE8MZL0"/>
<comment type="caution">
    <text evidence="3">The sequence shown here is derived from an EMBL/GenBank/DDBJ whole genome shotgun (WGS) entry which is preliminary data.</text>
</comment>
<feature type="compositionally biased region" description="Polar residues" evidence="1">
    <location>
        <begin position="138"/>
        <end position="175"/>
    </location>
</feature>
<accession>A0AAE8MZL0</accession>
<evidence type="ECO:0000256" key="2">
    <source>
        <dbReference type="SAM" id="SignalP"/>
    </source>
</evidence>
<evidence type="ECO:0000256" key="1">
    <source>
        <dbReference type="SAM" id="MobiDB-lite"/>
    </source>
</evidence>
<feature type="chain" id="PRO_5041962231" evidence="2">
    <location>
        <begin position="20"/>
        <end position="328"/>
    </location>
</feature>
<protein>
    <submittedName>
        <fullName evidence="3">Uncharacterized protein</fullName>
    </submittedName>
</protein>
<dbReference type="EMBL" id="ONZQ02000006">
    <property type="protein sequence ID" value="SPO02303.1"/>
    <property type="molecule type" value="Genomic_DNA"/>
</dbReference>
<feature type="compositionally biased region" description="Pro residues" evidence="1">
    <location>
        <begin position="180"/>
        <end position="192"/>
    </location>
</feature>
<keyword evidence="2" id="KW-0732">Signal</keyword>
<name>A0AAE8MZL0_9PEZI</name>
<evidence type="ECO:0000313" key="3">
    <source>
        <dbReference type="EMBL" id="SPO02303.1"/>
    </source>
</evidence>
<feature type="region of interest" description="Disordered" evidence="1">
    <location>
        <begin position="104"/>
        <end position="194"/>
    </location>
</feature>
<reference evidence="3" key="1">
    <citation type="submission" date="2018-03" db="EMBL/GenBank/DDBJ databases">
        <authorList>
            <person name="Guldener U."/>
        </authorList>
    </citation>
    <scope>NUCLEOTIDE SEQUENCE</scope>
</reference>
<evidence type="ECO:0000313" key="4">
    <source>
        <dbReference type="Proteomes" id="UP001187682"/>
    </source>
</evidence>